<feature type="region of interest" description="Disordered" evidence="1">
    <location>
        <begin position="24"/>
        <end position="93"/>
    </location>
</feature>
<sequence length="93" mass="10126">MASNVAKTRLIKAIVEKTKLSISRRSYSGRAAEEKKAGMVKKSKKESVGGLASPASSSSWVPDPVTGYYRPANRRPEVDAADLRKAMRSRKSS</sequence>
<dbReference type="InterPro" id="IPR004926">
    <property type="entry name" value="LEA_3a"/>
</dbReference>
<evidence type="ECO:0000256" key="1">
    <source>
        <dbReference type="SAM" id="MobiDB-lite"/>
    </source>
</evidence>
<evidence type="ECO:0000313" key="2">
    <source>
        <dbReference type="EMBL" id="KAJ0976282.1"/>
    </source>
</evidence>
<organism evidence="2 3">
    <name type="scientific">Dioscorea zingiberensis</name>
    <dbReference type="NCBI Taxonomy" id="325984"/>
    <lineage>
        <taxon>Eukaryota</taxon>
        <taxon>Viridiplantae</taxon>
        <taxon>Streptophyta</taxon>
        <taxon>Embryophyta</taxon>
        <taxon>Tracheophyta</taxon>
        <taxon>Spermatophyta</taxon>
        <taxon>Magnoliopsida</taxon>
        <taxon>Liliopsida</taxon>
        <taxon>Dioscoreales</taxon>
        <taxon>Dioscoreaceae</taxon>
        <taxon>Dioscorea</taxon>
    </lineage>
</organism>
<dbReference type="Pfam" id="PF03242">
    <property type="entry name" value="LEA_3a"/>
    <property type="match status" value="1"/>
</dbReference>
<dbReference type="PANTHER" id="PTHR33509">
    <property type="entry name" value="LATE EMBRYOGENIS ABUNDANT PROTEIN 2-RELATED"/>
    <property type="match status" value="1"/>
</dbReference>
<reference evidence="2" key="2">
    <citation type="journal article" date="2022" name="Hortic Res">
        <title>The genome of Dioscorea zingiberensis sheds light on the biosynthesis, origin and evolution of the medicinally important diosgenin saponins.</title>
        <authorList>
            <person name="Li Y."/>
            <person name="Tan C."/>
            <person name="Li Z."/>
            <person name="Guo J."/>
            <person name="Li S."/>
            <person name="Chen X."/>
            <person name="Wang C."/>
            <person name="Dai X."/>
            <person name="Yang H."/>
            <person name="Song W."/>
            <person name="Hou L."/>
            <person name="Xu J."/>
            <person name="Tong Z."/>
            <person name="Xu A."/>
            <person name="Yuan X."/>
            <person name="Wang W."/>
            <person name="Yang Q."/>
            <person name="Chen L."/>
            <person name="Sun Z."/>
            <person name="Wang K."/>
            <person name="Pan B."/>
            <person name="Chen J."/>
            <person name="Bao Y."/>
            <person name="Liu F."/>
            <person name="Qi X."/>
            <person name="Gang D.R."/>
            <person name="Wen J."/>
            <person name="Li J."/>
        </authorList>
    </citation>
    <scope>NUCLEOTIDE SEQUENCE</scope>
    <source>
        <strain evidence="2">Dzin_1.0</strain>
    </source>
</reference>
<dbReference type="Proteomes" id="UP001085076">
    <property type="component" value="Miscellaneous, Linkage group lg04"/>
</dbReference>
<dbReference type="OrthoDB" id="1936089at2759"/>
<reference evidence="2" key="1">
    <citation type="submission" date="2021-03" db="EMBL/GenBank/DDBJ databases">
        <authorList>
            <person name="Li Z."/>
            <person name="Yang C."/>
        </authorList>
    </citation>
    <scope>NUCLEOTIDE SEQUENCE</scope>
    <source>
        <strain evidence="2">Dzin_1.0</strain>
        <tissue evidence="2">Leaf</tissue>
    </source>
</reference>
<name>A0A9D5CNN6_9LILI</name>
<feature type="compositionally biased region" description="Basic and acidic residues" evidence="1">
    <location>
        <begin position="74"/>
        <end position="85"/>
    </location>
</feature>
<comment type="caution">
    <text evidence="2">The sequence shown here is derived from an EMBL/GenBank/DDBJ whole genome shotgun (WGS) entry which is preliminary data.</text>
</comment>
<dbReference type="PANTHER" id="PTHR33509:SF34">
    <property type="entry name" value="LATE EMBRYOGENIS ABUNDANT PROTEIN 41"/>
    <property type="match status" value="1"/>
</dbReference>
<dbReference type="AlphaFoldDB" id="A0A9D5CNN6"/>
<evidence type="ECO:0000313" key="3">
    <source>
        <dbReference type="Proteomes" id="UP001085076"/>
    </source>
</evidence>
<protein>
    <submittedName>
        <fullName evidence="2">Uncharacterized protein</fullName>
    </submittedName>
</protein>
<gene>
    <name evidence="2" type="ORF">J5N97_018247</name>
</gene>
<accession>A0A9D5CNN6</accession>
<dbReference type="EMBL" id="JAGGNH010000004">
    <property type="protein sequence ID" value="KAJ0976282.1"/>
    <property type="molecule type" value="Genomic_DNA"/>
</dbReference>
<dbReference type="GO" id="GO:0006950">
    <property type="term" value="P:response to stress"/>
    <property type="evidence" value="ECO:0007669"/>
    <property type="project" value="TreeGrafter"/>
</dbReference>
<keyword evidence="3" id="KW-1185">Reference proteome</keyword>
<proteinExistence type="predicted"/>
<dbReference type="GO" id="GO:0005739">
    <property type="term" value="C:mitochondrion"/>
    <property type="evidence" value="ECO:0007669"/>
    <property type="project" value="TreeGrafter"/>
</dbReference>